<evidence type="ECO:0000256" key="1">
    <source>
        <dbReference type="SAM" id="Phobius"/>
    </source>
</evidence>
<dbReference type="InterPro" id="IPR001245">
    <property type="entry name" value="Ser-Thr/Tyr_kinase_cat_dom"/>
</dbReference>
<sequence>MARQFVPYPQSTISSVKVIDSTHFSSSFPSLRPLVSFAPSSTKFLPQTSPLHTSCSDIDISISGHGLSVAHSVLSAGAGPLFDFTALQKSYQDGSSLVSTSLSSSIFSNVTRSETPRIRTPARSSINQKLLHCHVSQSTDHLLGTACLDMNSGGNLLAQNTSFSHCRAVTVVRSHEHLSAPIIIPKDVTLYSFVLCTFRECTSEDGGVIYSHSTGSDLVVNSSSFDSCSTPNSNGGGVSFSSAGHEGSVTITSCSFTNCSSQLGDGGSISIHNSTTVTVSRCIFVDCRACGAGGSILVDVDDPSSEIVMSNCLLQRSTQVRPELAELLEGGGGLCVLVSSPRSDPPITLSSLRFRECVSSNQQGHDVFFHNRVSADIPKLSFLHCDSTSSASVQRVFPFILSHLLPTPTDNATLTSFTITPLADSDTAEATIMLDKLASGEVLVLVDNAGRKRGSALSAPNIGRVLTFTFSSSWTASCVVSTGEFGLLQLPLSDYVVVATSVSHLPKTVSEISCELDESKTQAVLTLKGKNIANSVCSVVLHDANTFTASFEEVERGESVAKVNLGQIGQGTLSDEGTFEVKEVRLTHTNQSVVHPTRMQFTIPAAARLGAIVVGEFLDKNMTRVDLALTTVNLESNTLYTLTLVDISSGKTESAELSTDENGQFENVAVGLVHPNQSEREEEGEANTNDVLILPYDTTFTVQSLVAQGRTHSVLVSGISFRTPAEPSRVLSATCTTSKDSLIVTLNGVGFIVGEFYTIGITSSFINQSLSETPAKPIEVGVKATTPFSASSLALVVRNDDSTLRHNRKYTLHSISLRGVSGVAQSVIFEVPKQDLASSPDLMLFISIPCTLIVVLVIADAILFSYHRLHLKAKYRMEEVLKRLQANASEEVQEEVVIPASVSLFEEIATTFLVAQEPSKRLPLPSSSMLSNVEGVETKVCGGEDGLGEETFVDGLLLSRPSHWSERLQIETTLYDVLHSDDGLRNKRETEVMIVGGLAVLEASTMNKEVLAILSPHVLVFNKKMEFFIQLTSLEKETGSSDDENRTGMDFLAREGLRWGAPEQNLSDWTDAAEIDAHQVCVFRVGMLLFEIETGEIPFKYLNVIQAHRQVMMGYRPDLLKVTNLEMRGLIESCMAINPAARPTLPMIVTALEAVEEERKEDEDDDEDDWELTV</sequence>
<evidence type="ECO:0000259" key="2">
    <source>
        <dbReference type="Pfam" id="PF07714"/>
    </source>
</evidence>
<dbReference type="Gene3D" id="1.10.510.10">
    <property type="entry name" value="Transferase(Phosphotransferase) domain 1"/>
    <property type="match status" value="1"/>
</dbReference>
<protein>
    <recommendedName>
        <fullName evidence="2">Serine-threonine/tyrosine-protein kinase catalytic domain-containing protein</fullName>
    </recommendedName>
</protein>
<keyword evidence="1" id="KW-1133">Transmembrane helix</keyword>
<dbReference type="InterPro" id="IPR011009">
    <property type="entry name" value="Kinase-like_dom_sf"/>
</dbReference>
<keyword evidence="1" id="KW-0812">Transmembrane</keyword>
<feature type="transmembrane region" description="Helical" evidence="1">
    <location>
        <begin position="842"/>
        <end position="866"/>
    </location>
</feature>
<name>A0ABQ9XC40_9EUKA</name>
<gene>
    <name evidence="3" type="ORF">BLNAU_15000</name>
</gene>
<evidence type="ECO:0000313" key="3">
    <source>
        <dbReference type="EMBL" id="KAK2950078.1"/>
    </source>
</evidence>
<dbReference type="InterPro" id="IPR011050">
    <property type="entry name" value="Pectin_lyase_fold/virulence"/>
</dbReference>
<dbReference type="Gene3D" id="2.160.20.10">
    <property type="entry name" value="Single-stranded right-handed beta-helix, Pectin lyase-like"/>
    <property type="match status" value="1"/>
</dbReference>
<accession>A0ABQ9XC40</accession>
<dbReference type="Pfam" id="PF07714">
    <property type="entry name" value="PK_Tyr_Ser-Thr"/>
    <property type="match status" value="1"/>
</dbReference>
<dbReference type="InterPro" id="IPR012334">
    <property type="entry name" value="Pectin_lyas_fold"/>
</dbReference>
<dbReference type="EMBL" id="JARBJD010000143">
    <property type="protein sequence ID" value="KAK2950078.1"/>
    <property type="molecule type" value="Genomic_DNA"/>
</dbReference>
<dbReference type="SUPFAM" id="SSF56112">
    <property type="entry name" value="Protein kinase-like (PK-like)"/>
    <property type="match status" value="1"/>
</dbReference>
<dbReference type="SUPFAM" id="SSF51126">
    <property type="entry name" value="Pectin lyase-like"/>
    <property type="match status" value="1"/>
</dbReference>
<reference evidence="3 4" key="1">
    <citation type="journal article" date="2022" name="bioRxiv">
        <title>Genomics of Preaxostyla Flagellates Illuminates Evolutionary Transitions and the Path Towards Mitochondrial Loss.</title>
        <authorList>
            <person name="Novak L.V.F."/>
            <person name="Treitli S.C."/>
            <person name="Pyrih J."/>
            <person name="Halakuc P."/>
            <person name="Pipaliya S.V."/>
            <person name="Vacek V."/>
            <person name="Brzon O."/>
            <person name="Soukal P."/>
            <person name="Eme L."/>
            <person name="Dacks J.B."/>
            <person name="Karnkowska A."/>
            <person name="Elias M."/>
            <person name="Hampl V."/>
        </authorList>
    </citation>
    <scope>NUCLEOTIDE SEQUENCE [LARGE SCALE GENOMIC DNA]</scope>
    <source>
        <strain evidence="3">NAU3</strain>
        <tissue evidence="3">Gut</tissue>
    </source>
</reference>
<organism evidence="3 4">
    <name type="scientific">Blattamonas nauphoetae</name>
    <dbReference type="NCBI Taxonomy" id="2049346"/>
    <lineage>
        <taxon>Eukaryota</taxon>
        <taxon>Metamonada</taxon>
        <taxon>Preaxostyla</taxon>
        <taxon>Oxymonadida</taxon>
        <taxon>Blattamonas</taxon>
    </lineage>
</organism>
<comment type="caution">
    <text evidence="3">The sequence shown here is derived from an EMBL/GenBank/DDBJ whole genome shotgun (WGS) entry which is preliminary data.</text>
</comment>
<proteinExistence type="predicted"/>
<evidence type="ECO:0000313" key="4">
    <source>
        <dbReference type="Proteomes" id="UP001281761"/>
    </source>
</evidence>
<keyword evidence="4" id="KW-1185">Reference proteome</keyword>
<feature type="domain" description="Serine-threonine/tyrosine-protein kinase catalytic" evidence="2">
    <location>
        <begin position="1056"/>
        <end position="1151"/>
    </location>
</feature>
<keyword evidence="1" id="KW-0472">Membrane</keyword>
<dbReference type="Proteomes" id="UP001281761">
    <property type="component" value="Unassembled WGS sequence"/>
</dbReference>